<name>A0A4V2QCT4_9FIRM</name>
<organism evidence="3 4">
    <name type="scientific">Allofournierella massiliensis</name>
    <dbReference type="NCBI Taxonomy" id="1650663"/>
    <lineage>
        <taxon>Bacteria</taxon>
        <taxon>Bacillati</taxon>
        <taxon>Bacillota</taxon>
        <taxon>Clostridia</taxon>
        <taxon>Eubacteriales</taxon>
        <taxon>Oscillospiraceae</taxon>
        <taxon>Allofournierella</taxon>
    </lineage>
</organism>
<keyword evidence="3" id="KW-0645">Protease</keyword>
<dbReference type="SUPFAM" id="SSF52025">
    <property type="entry name" value="PA domain"/>
    <property type="match status" value="1"/>
</dbReference>
<dbReference type="Gene3D" id="3.40.630.10">
    <property type="entry name" value="Zn peptidases"/>
    <property type="match status" value="1"/>
</dbReference>
<accession>A0A4V2QCT4</accession>
<evidence type="ECO:0000313" key="4">
    <source>
        <dbReference type="Proteomes" id="UP000295184"/>
    </source>
</evidence>
<evidence type="ECO:0000313" key="3">
    <source>
        <dbReference type="EMBL" id="TCL61607.1"/>
    </source>
</evidence>
<dbReference type="Proteomes" id="UP000295184">
    <property type="component" value="Unassembled WGS sequence"/>
</dbReference>
<comment type="caution">
    <text evidence="3">The sequence shown here is derived from an EMBL/GenBank/DDBJ whole genome shotgun (WGS) entry which is preliminary data.</text>
</comment>
<dbReference type="STRING" id="1650663.GCA_001486665_01659"/>
<dbReference type="EMBL" id="SLUM01000001">
    <property type="protein sequence ID" value="TCL61607.1"/>
    <property type="molecule type" value="Genomic_DNA"/>
</dbReference>
<dbReference type="GO" id="GO:0004180">
    <property type="term" value="F:carboxypeptidase activity"/>
    <property type="evidence" value="ECO:0007669"/>
    <property type="project" value="UniProtKB-KW"/>
</dbReference>
<gene>
    <name evidence="3" type="ORF">EDD77_10161</name>
</gene>
<dbReference type="InterPro" id="IPR046450">
    <property type="entry name" value="PA_dom_sf"/>
</dbReference>
<dbReference type="AlphaFoldDB" id="A0A4V2QCT4"/>
<evidence type="ECO:0000259" key="2">
    <source>
        <dbReference type="Pfam" id="PF04389"/>
    </source>
</evidence>
<dbReference type="InterPro" id="IPR039373">
    <property type="entry name" value="Peptidase_M28B"/>
</dbReference>
<proteinExistence type="predicted"/>
<dbReference type="Gene3D" id="3.50.30.30">
    <property type="match status" value="1"/>
</dbReference>
<dbReference type="SUPFAM" id="SSF53187">
    <property type="entry name" value="Zn-dependent exopeptidases"/>
    <property type="match status" value="1"/>
</dbReference>
<dbReference type="InterPro" id="IPR007484">
    <property type="entry name" value="Peptidase_M28"/>
</dbReference>
<evidence type="ECO:0000256" key="1">
    <source>
        <dbReference type="SAM" id="Coils"/>
    </source>
</evidence>
<dbReference type="OrthoDB" id="1642156at2"/>
<dbReference type="Pfam" id="PF04389">
    <property type="entry name" value="Peptidase_M28"/>
    <property type="match status" value="1"/>
</dbReference>
<dbReference type="RefSeq" id="WP_058964076.1">
    <property type="nucleotide sequence ID" value="NZ_CABKVM010000016.1"/>
</dbReference>
<keyword evidence="1" id="KW-0175">Coiled coil</keyword>
<reference evidence="3 4" key="1">
    <citation type="submission" date="2019-03" db="EMBL/GenBank/DDBJ databases">
        <title>Genomic Encyclopedia of Type Strains, Phase IV (KMG-IV): sequencing the most valuable type-strain genomes for metagenomic binning, comparative biology and taxonomic classification.</title>
        <authorList>
            <person name="Goeker M."/>
        </authorList>
    </citation>
    <scope>NUCLEOTIDE SEQUENCE [LARGE SCALE GENOMIC DNA]</scope>
    <source>
        <strain evidence="3 4">DSM 100451</strain>
    </source>
</reference>
<feature type="domain" description="Peptidase M28" evidence="2">
    <location>
        <begin position="233"/>
        <end position="417"/>
    </location>
</feature>
<protein>
    <submittedName>
        <fullName evidence="3">Zn-dependent M28 family amino/carboxypeptidase</fullName>
    </submittedName>
</protein>
<keyword evidence="3" id="KW-0378">Hydrolase</keyword>
<sequence length="679" mass="76345">METIEQQLAQWNRIRRYLDISYSYVLAKRMEKPRTNPVLGYRTAGSRAEFETGELLAAEMRAIGLSVEKHRFTLDGWDFHHARLTYKDEEGREHTAELGGYQTDFDTKGPRHYTLIDAGTGTAAELDRLDVRGKLVLVHINQRNDWWINYPAYQAHLRGAAAILAVQAGGYGEVDEQALNAQNICGPRQAPAFSMSRKDAAGLARAAGLGFGRCAEVTLDAKSTVMPETESYNIVGTLPGEDADEMIVVSAHYDSYFEGFQDDNTAVSLMLGMARALKLAGYKPKKTLVFCAFAAEEWGVIDSRYDWSTGAYNQIFRVRPDWAGRVIANINLELPAHAHGKKHRVRSVYELKRFLSECIRALPAEVANLYPKGVGVVCPVQTWSDDFSMAIGGVPSMVDEFGGGRFMATHYHSQFDNDGAYDEKVYLFHHLFYTWVLLRLDGCVLPPLDFAERLWALDASLTNQKLSAQTEGSFRKKLAEAARRADKLTRWVWKMNQGEVELSEEERVALRRRLLEIFRLAQDCFVRLDWSENAIFPHENTQANLNALHTAAWQLAAGMGKQAVESLCAIDDNHYANAFDPAVVDYFADKARNQPPERLMWGAGRLQERLALGSLLRRIKAEEKAEKPDHAAALAQVKQLKKDQQELLKEIVKAETADLARLSRTLKQTTGEFFAGKGE</sequence>
<dbReference type="PANTHER" id="PTHR10404">
    <property type="entry name" value="N-ACETYLATED-ALPHA-LINKED ACIDIC DIPEPTIDASE"/>
    <property type="match status" value="1"/>
</dbReference>
<feature type="coiled-coil region" evidence="1">
    <location>
        <begin position="630"/>
        <end position="657"/>
    </location>
</feature>
<dbReference type="PANTHER" id="PTHR10404:SF46">
    <property type="entry name" value="VACUOLAR PROTEIN SORTING-ASSOCIATED PROTEIN 70"/>
    <property type="match status" value="1"/>
</dbReference>
<keyword evidence="3" id="KW-0121">Carboxypeptidase</keyword>